<keyword evidence="4 6" id="KW-0472">Membrane</keyword>
<proteinExistence type="inferred from homology"/>
<feature type="non-terminal residue" evidence="7">
    <location>
        <position position="1"/>
    </location>
</feature>
<reference evidence="7" key="1">
    <citation type="submission" date="2023-10" db="EMBL/GenBank/DDBJ databases">
        <title>Genome assembly of Pristionchus species.</title>
        <authorList>
            <person name="Yoshida K."/>
            <person name="Sommer R.J."/>
        </authorList>
    </citation>
    <scope>NUCLEOTIDE SEQUENCE</scope>
    <source>
        <strain evidence="7">RS5133</strain>
    </source>
</reference>
<organism evidence="7 8">
    <name type="scientific">Pristionchus fissidentatus</name>
    <dbReference type="NCBI Taxonomy" id="1538716"/>
    <lineage>
        <taxon>Eukaryota</taxon>
        <taxon>Metazoa</taxon>
        <taxon>Ecdysozoa</taxon>
        <taxon>Nematoda</taxon>
        <taxon>Chromadorea</taxon>
        <taxon>Rhabditida</taxon>
        <taxon>Rhabditina</taxon>
        <taxon>Diplogasteromorpha</taxon>
        <taxon>Diplogasteroidea</taxon>
        <taxon>Neodiplogasteridae</taxon>
        <taxon>Pristionchus</taxon>
    </lineage>
</organism>
<comment type="similarity">
    <text evidence="5">Belongs to the Clc family.</text>
</comment>
<dbReference type="EMBL" id="BTSY01000006">
    <property type="protein sequence ID" value="GMT32949.1"/>
    <property type="molecule type" value="Genomic_DNA"/>
</dbReference>
<dbReference type="PANTHER" id="PTHR10671">
    <property type="entry name" value="EPITHELIAL MEMBRANE PROTEIN-RELATED"/>
    <property type="match status" value="1"/>
</dbReference>
<dbReference type="FunFam" id="1.20.140.150:FF:000042">
    <property type="entry name" value="Clc-like protein 2"/>
    <property type="match status" value="1"/>
</dbReference>
<evidence type="ECO:0000256" key="5">
    <source>
        <dbReference type="ARBA" id="ARBA00060861"/>
    </source>
</evidence>
<dbReference type="GO" id="GO:0005886">
    <property type="term" value="C:plasma membrane"/>
    <property type="evidence" value="ECO:0007669"/>
    <property type="project" value="TreeGrafter"/>
</dbReference>
<dbReference type="Gene3D" id="1.20.140.150">
    <property type="match status" value="1"/>
</dbReference>
<dbReference type="PANTHER" id="PTHR10671:SF96">
    <property type="entry name" value="CLC-LIKE PROTEIN 5"/>
    <property type="match status" value="1"/>
</dbReference>
<dbReference type="InterPro" id="IPR050579">
    <property type="entry name" value="PMP-22/EMP/MP20-like"/>
</dbReference>
<comment type="caution">
    <text evidence="7">The sequence shown here is derived from an EMBL/GenBank/DDBJ whole genome shotgun (WGS) entry which is preliminary data.</text>
</comment>
<dbReference type="Proteomes" id="UP001432322">
    <property type="component" value="Unassembled WGS sequence"/>
</dbReference>
<feature type="transmembrane region" description="Helical" evidence="6">
    <location>
        <begin position="105"/>
        <end position="130"/>
    </location>
</feature>
<keyword evidence="3 6" id="KW-1133">Transmembrane helix</keyword>
<sequence length="254" mass="29025">VGIMMNFNWKNRLFQSQVASAASIALANFFVFFGVCTPAWQVAEDLDVNRYVQSGLWQYCQTGAQCWYIFSDNLINYYERVDVCRFLLIGDCRKKLLRTPYFFGWHYAVLTLCIISMGFGTLAIISSIIGILKPMKLRITTIVYDVSLFLAWLLLSVGLAVFMINAEMLESKYLIGVKNTFEKTYGYSFYIAGLGLLILTFSMMVGVLLTSLVFFTRGGNEAENAYMEQQRNKEQYMASQRSQVVSDQYLQTSI</sequence>
<evidence type="ECO:0000256" key="1">
    <source>
        <dbReference type="ARBA" id="ARBA00004141"/>
    </source>
</evidence>
<evidence type="ECO:0000256" key="6">
    <source>
        <dbReference type="SAM" id="Phobius"/>
    </source>
</evidence>
<protein>
    <submittedName>
        <fullName evidence="7">Uncharacterized protein</fullName>
    </submittedName>
</protein>
<evidence type="ECO:0000256" key="4">
    <source>
        <dbReference type="ARBA" id="ARBA00023136"/>
    </source>
</evidence>
<evidence type="ECO:0000256" key="3">
    <source>
        <dbReference type="ARBA" id="ARBA00022989"/>
    </source>
</evidence>
<dbReference type="Pfam" id="PF07062">
    <property type="entry name" value="Clc-like"/>
    <property type="match status" value="1"/>
</dbReference>
<keyword evidence="2 6" id="KW-0812">Transmembrane</keyword>
<evidence type="ECO:0000313" key="8">
    <source>
        <dbReference type="Proteomes" id="UP001432322"/>
    </source>
</evidence>
<feature type="transmembrane region" description="Helical" evidence="6">
    <location>
        <begin position="142"/>
        <end position="164"/>
    </location>
</feature>
<evidence type="ECO:0000313" key="7">
    <source>
        <dbReference type="EMBL" id="GMT32949.1"/>
    </source>
</evidence>
<dbReference type="AlphaFoldDB" id="A0AAV5WTC8"/>
<evidence type="ECO:0000256" key="2">
    <source>
        <dbReference type="ARBA" id="ARBA00022692"/>
    </source>
</evidence>
<feature type="transmembrane region" description="Helical" evidence="6">
    <location>
        <begin position="187"/>
        <end position="215"/>
    </location>
</feature>
<gene>
    <name evidence="7" type="ORF">PFISCL1PPCAC_24246</name>
</gene>
<accession>A0AAV5WTC8</accession>
<dbReference type="InterPro" id="IPR010761">
    <property type="entry name" value="Clc_prot-like"/>
</dbReference>
<name>A0AAV5WTC8_9BILA</name>
<comment type="subcellular location">
    <subcellularLocation>
        <location evidence="1">Membrane</location>
        <topology evidence="1">Multi-pass membrane protein</topology>
    </subcellularLocation>
</comment>
<feature type="transmembrane region" description="Helical" evidence="6">
    <location>
        <begin position="21"/>
        <end position="40"/>
    </location>
</feature>
<keyword evidence="8" id="KW-1185">Reference proteome</keyword>